<evidence type="ECO:0000313" key="4">
    <source>
        <dbReference type="Proteomes" id="UP000244896"/>
    </source>
</evidence>
<gene>
    <name evidence="3" type="ORF">CKA38_08915</name>
</gene>
<dbReference type="KEGG" id="elut:CKA38_08915"/>
<dbReference type="InterPro" id="IPR051532">
    <property type="entry name" value="Ester_Hydrolysis_Enzymes"/>
</dbReference>
<evidence type="ECO:0000256" key="1">
    <source>
        <dbReference type="SAM" id="SignalP"/>
    </source>
</evidence>
<dbReference type="Proteomes" id="UP000244896">
    <property type="component" value="Chromosome"/>
</dbReference>
<accession>A0A2U8E3J9</accession>
<name>A0A2U8E3J9_9BACT</name>
<protein>
    <recommendedName>
        <fullName evidence="2">SGNH hydrolase-type esterase domain-containing protein</fullName>
    </recommendedName>
</protein>
<dbReference type="InterPro" id="IPR036514">
    <property type="entry name" value="SGNH_hydro_sf"/>
</dbReference>
<dbReference type="Gene3D" id="3.40.50.1110">
    <property type="entry name" value="SGNH hydrolase"/>
    <property type="match status" value="1"/>
</dbReference>
<dbReference type="InterPro" id="IPR013830">
    <property type="entry name" value="SGNH_hydro"/>
</dbReference>
<dbReference type="GO" id="GO:0004622">
    <property type="term" value="F:phosphatidylcholine lysophospholipase activity"/>
    <property type="evidence" value="ECO:0007669"/>
    <property type="project" value="TreeGrafter"/>
</dbReference>
<keyword evidence="1" id="KW-0732">Signal</keyword>
<dbReference type="PANTHER" id="PTHR30383">
    <property type="entry name" value="THIOESTERASE 1/PROTEASE 1/LYSOPHOSPHOLIPASE L1"/>
    <property type="match status" value="1"/>
</dbReference>
<dbReference type="RefSeq" id="WP_108825157.1">
    <property type="nucleotide sequence ID" value="NZ_CP023004.1"/>
</dbReference>
<dbReference type="EMBL" id="CP023004">
    <property type="protein sequence ID" value="AWI09346.1"/>
    <property type="molecule type" value="Genomic_DNA"/>
</dbReference>
<dbReference type="OrthoDB" id="174799at2"/>
<evidence type="ECO:0000313" key="3">
    <source>
        <dbReference type="EMBL" id="AWI09346.1"/>
    </source>
</evidence>
<dbReference type="Pfam" id="PF13472">
    <property type="entry name" value="Lipase_GDSL_2"/>
    <property type="match status" value="1"/>
</dbReference>
<feature type="domain" description="SGNH hydrolase-type esterase" evidence="2">
    <location>
        <begin position="73"/>
        <end position="273"/>
    </location>
</feature>
<proteinExistence type="predicted"/>
<feature type="signal peptide" evidence="1">
    <location>
        <begin position="1"/>
        <end position="22"/>
    </location>
</feature>
<dbReference type="SUPFAM" id="SSF52266">
    <property type="entry name" value="SGNH hydrolase"/>
    <property type="match status" value="1"/>
</dbReference>
<evidence type="ECO:0000259" key="2">
    <source>
        <dbReference type="Pfam" id="PF13472"/>
    </source>
</evidence>
<organism evidence="3 4">
    <name type="scientific">Ereboglobus luteus</name>
    <dbReference type="NCBI Taxonomy" id="1796921"/>
    <lineage>
        <taxon>Bacteria</taxon>
        <taxon>Pseudomonadati</taxon>
        <taxon>Verrucomicrobiota</taxon>
        <taxon>Opitutia</taxon>
        <taxon>Opitutales</taxon>
        <taxon>Opitutaceae</taxon>
        <taxon>Ereboglobus</taxon>
    </lineage>
</organism>
<keyword evidence="4" id="KW-1185">Reference proteome</keyword>
<dbReference type="AlphaFoldDB" id="A0A2U8E3J9"/>
<sequence length="681" mass="73604">MNKLITHIFLSMFLALAGQSRADAKSQFPWSDPDALAFADETPLPAPDAAALNRTLPLNGKRLASGEPFTILAIGDSVTATGPYPEILARYLRRATGNENIAVARAAYPGKSVDAAVRRSGRDIDARPCDLALIMFGLNDQGALTPVESYIEQTEWLINHLRARGADVILLEPTPHINILARPGDKNPPPPEASIFRTLGFAGALRMLGAKTNTPVARTFDALWNAGAGASLAQTARNLRPYYPRHYNEIFSRLTETGDGGDTIHPNAYGHQLLACAVYETITNTISQTTPASLEITGKTLWKQNDKGAYTLITRLAISNTTSLARSGTLAIYPFPQDDRHETLAYALQPGGELAHDFTWPGVGAPGDLLAHPCVHVFAGPAPFLQIVNYANGRNRVRAIPAPFFPEVGFVRERIVATNATAAVRIKTPSGIRKINVPIPEGSPVGRIPLSTTIETPQGQIPIAGELAYVRQAAVFSGEAITDGSLDEWLGADTVGAWFPVGEPVQARWIRGHADYRKTPAECHTTWALKAGRDGIHLAFRARGDIGKDSFAVYFDTRPPEHLGTAGPYSWVDGIIKPSGKIILKPGDTFLNANAGLKAAYKTGGDGTTGGEIFIPYKTIGITQWPDGGELGLSIVWTHRHESGPPTRLMWSENGHPWSSRWFGVARRDPAGAQPYIIRIL</sequence>
<reference evidence="3 4" key="1">
    <citation type="journal article" date="2018" name="Syst. Appl. Microbiol.">
        <title>Ereboglobus luteus gen. nov. sp. nov. from cockroach guts, and new insights into the oxygen relationship of the genera Opitutus and Didymococcus (Verrucomicrobia: Opitutaceae).</title>
        <authorList>
            <person name="Tegtmeier D."/>
            <person name="Belitz A."/>
            <person name="Radek R."/>
            <person name="Heimerl T."/>
            <person name="Brune A."/>
        </authorList>
    </citation>
    <scope>NUCLEOTIDE SEQUENCE [LARGE SCALE GENOMIC DNA]</scope>
    <source>
        <strain evidence="3 4">Ho45</strain>
    </source>
</reference>
<feature type="chain" id="PRO_5015906827" description="SGNH hydrolase-type esterase domain-containing protein" evidence="1">
    <location>
        <begin position="23"/>
        <end position="681"/>
    </location>
</feature>
<dbReference type="PANTHER" id="PTHR30383:SF5">
    <property type="entry name" value="SGNH HYDROLASE-TYPE ESTERASE DOMAIN-CONTAINING PROTEIN"/>
    <property type="match status" value="1"/>
</dbReference>